<organism evidence="2 3">
    <name type="scientific">Mycena rosella</name>
    <name type="common">Pink bonnet</name>
    <name type="synonym">Agaricus rosellus</name>
    <dbReference type="NCBI Taxonomy" id="1033263"/>
    <lineage>
        <taxon>Eukaryota</taxon>
        <taxon>Fungi</taxon>
        <taxon>Dikarya</taxon>
        <taxon>Basidiomycota</taxon>
        <taxon>Agaricomycotina</taxon>
        <taxon>Agaricomycetes</taxon>
        <taxon>Agaricomycetidae</taxon>
        <taxon>Agaricales</taxon>
        <taxon>Marasmiineae</taxon>
        <taxon>Mycenaceae</taxon>
        <taxon>Mycena</taxon>
    </lineage>
</organism>
<gene>
    <name evidence="2" type="ORF">B0H17DRAFT_1215621</name>
</gene>
<evidence type="ECO:0000313" key="2">
    <source>
        <dbReference type="EMBL" id="KAJ7648476.1"/>
    </source>
</evidence>
<dbReference type="AlphaFoldDB" id="A0AAD7FXP5"/>
<evidence type="ECO:0000313" key="3">
    <source>
        <dbReference type="Proteomes" id="UP001221757"/>
    </source>
</evidence>
<keyword evidence="3" id="KW-1185">Reference proteome</keyword>
<dbReference type="Proteomes" id="UP001221757">
    <property type="component" value="Unassembled WGS sequence"/>
</dbReference>
<sequence length="70" mass="7372">MNAPPIMHVGGIIMVQPYTSDSKKMGGRAADGSTATRLDDAVANNRVEDHPNAEGTSAFGLASFRIWVGL</sequence>
<dbReference type="EMBL" id="JARKIE010000379">
    <property type="protein sequence ID" value="KAJ7648476.1"/>
    <property type="molecule type" value="Genomic_DNA"/>
</dbReference>
<name>A0AAD7FXP5_MYCRO</name>
<evidence type="ECO:0000256" key="1">
    <source>
        <dbReference type="SAM" id="MobiDB-lite"/>
    </source>
</evidence>
<protein>
    <submittedName>
        <fullName evidence="2">Uncharacterized protein</fullName>
    </submittedName>
</protein>
<comment type="caution">
    <text evidence="2">The sequence shown here is derived from an EMBL/GenBank/DDBJ whole genome shotgun (WGS) entry which is preliminary data.</text>
</comment>
<proteinExistence type="predicted"/>
<accession>A0AAD7FXP5</accession>
<reference evidence="2" key="1">
    <citation type="submission" date="2023-03" db="EMBL/GenBank/DDBJ databases">
        <title>Massive genome expansion in bonnet fungi (Mycena s.s.) driven by repeated elements and novel gene families across ecological guilds.</title>
        <authorList>
            <consortium name="Lawrence Berkeley National Laboratory"/>
            <person name="Harder C.B."/>
            <person name="Miyauchi S."/>
            <person name="Viragh M."/>
            <person name="Kuo A."/>
            <person name="Thoen E."/>
            <person name="Andreopoulos B."/>
            <person name="Lu D."/>
            <person name="Skrede I."/>
            <person name="Drula E."/>
            <person name="Henrissat B."/>
            <person name="Morin E."/>
            <person name="Kohler A."/>
            <person name="Barry K."/>
            <person name="LaButti K."/>
            <person name="Morin E."/>
            <person name="Salamov A."/>
            <person name="Lipzen A."/>
            <person name="Mereny Z."/>
            <person name="Hegedus B."/>
            <person name="Baldrian P."/>
            <person name="Stursova M."/>
            <person name="Weitz H."/>
            <person name="Taylor A."/>
            <person name="Grigoriev I.V."/>
            <person name="Nagy L.G."/>
            <person name="Martin F."/>
            <person name="Kauserud H."/>
        </authorList>
    </citation>
    <scope>NUCLEOTIDE SEQUENCE</scope>
    <source>
        <strain evidence="2">CBHHK067</strain>
    </source>
</reference>
<feature type="region of interest" description="Disordered" evidence="1">
    <location>
        <begin position="21"/>
        <end position="54"/>
    </location>
</feature>